<gene>
    <name evidence="3" type="ORF">ENS59_00120</name>
</gene>
<evidence type="ECO:0000256" key="1">
    <source>
        <dbReference type="PROSITE-ProRule" id="PRU00339"/>
    </source>
</evidence>
<accession>A0A7C3E085</accession>
<sequence>MEKASEKQEAIGFSAKVVNFIQRNRVLLLGILGGIVVAIIALVVAITIIDATKVQAIEQVESFSERYDKIRFETDEAKKDKELSVLVDELKSFASSHSAYAGARALNILAGIYADKKDWSEAEKAWAEIATKLPKSYLAPVALYNAATAAEERGDFVKAIELYTKAVDTYGDEFPLAPRAYFAIGRLQETQKNTAAAISAYQKLVEKWPTDSWTKLAQSRILFITANQK</sequence>
<reference evidence="3" key="1">
    <citation type="journal article" date="2020" name="mSystems">
        <title>Genome- and Community-Level Interaction Insights into Carbon Utilization and Element Cycling Functions of Hydrothermarchaeota in Hydrothermal Sediment.</title>
        <authorList>
            <person name="Zhou Z."/>
            <person name="Liu Y."/>
            <person name="Xu W."/>
            <person name="Pan J."/>
            <person name="Luo Z.H."/>
            <person name="Li M."/>
        </authorList>
    </citation>
    <scope>NUCLEOTIDE SEQUENCE [LARGE SCALE GENOMIC DNA]</scope>
    <source>
        <strain evidence="3">SpSt-503</strain>
    </source>
</reference>
<feature type="transmembrane region" description="Helical" evidence="2">
    <location>
        <begin position="26"/>
        <end position="49"/>
    </location>
</feature>
<evidence type="ECO:0000313" key="3">
    <source>
        <dbReference type="EMBL" id="HFH27912.1"/>
    </source>
</evidence>
<dbReference type="EMBL" id="DSVL01000003">
    <property type="protein sequence ID" value="HFH27912.1"/>
    <property type="molecule type" value="Genomic_DNA"/>
</dbReference>
<keyword evidence="2" id="KW-0812">Transmembrane</keyword>
<dbReference type="PROSITE" id="PS50005">
    <property type="entry name" value="TPR"/>
    <property type="match status" value="1"/>
</dbReference>
<protein>
    <submittedName>
        <fullName evidence="3">Tetratricopeptide repeat protein</fullName>
    </submittedName>
</protein>
<dbReference type="Pfam" id="PF13432">
    <property type="entry name" value="TPR_16"/>
    <property type="match status" value="1"/>
</dbReference>
<evidence type="ECO:0000256" key="2">
    <source>
        <dbReference type="SAM" id="Phobius"/>
    </source>
</evidence>
<dbReference type="InterPro" id="IPR019734">
    <property type="entry name" value="TPR_rpt"/>
</dbReference>
<name>A0A7C3E085_9SPIR</name>
<dbReference type="SMART" id="SM00028">
    <property type="entry name" value="TPR"/>
    <property type="match status" value="3"/>
</dbReference>
<organism evidence="3">
    <name type="scientific">Gracilinema caldarium</name>
    <dbReference type="NCBI Taxonomy" id="215591"/>
    <lineage>
        <taxon>Bacteria</taxon>
        <taxon>Pseudomonadati</taxon>
        <taxon>Spirochaetota</taxon>
        <taxon>Spirochaetia</taxon>
        <taxon>Spirochaetales</taxon>
        <taxon>Breznakiellaceae</taxon>
        <taxon>Gracilinema</taxon>
    </lineage>
</organism>
<feature type="repeat" description="TPR" evidence="1">
    <location>
        <begin position="178"/>
        <end position="211"/>
    </location>
</feature>
<dbReference type="Gene3D" id="1.25.40.10">
    <property type="entry name" value="Tetratricopeptide repeat domain"/>
    <property type="match status" value="1"/>
</dbReference>
<dbReference type="InterPro" id="IPR011990">
    <property type="entry name" value="TPR-like_helical_dom_sf"/>
</dbReference>
<proteinExistence type="predicted"/>
<dbReference type="SUPFAM" id="SSF48452">
    <property type="entry name" value="TPR-like"/>
    <property type="match status" value="1"/>
</dbReference>
<keyword evidence="2" id="KW-1133">Transmembrane helix</keyword>
<dbReference type="AlphaFoldDB" id="A0A7C3E085"/>
<comment type="caution">
    <text evidence="3">The sequence shown here is derived from an EMBL/GenBank/DDBJ whole genome shotgun (WGS) entry which is preliminary data.</text>
</comment>
<keyword evidence="2" id="KW-0472">Membrane</keyword>
<keyword evidence="1" id="KW-0802">TPR repeat</keyword>